<dbReference type="InterPro" id="IPR011397">
    <property type="entry name" value="YhfC"/>
</dbReference>
<feature type="transmembrane region" description="Helical" evidence="1">
    <location>
        <begin position="227"/>
        <end position="245"/>
    </location>
</feature>
<keyword evidence="1" id="KW-1133">Transmembrane helix</keyword>
<proteinExistence type="predicted"/>
<evidence type="ECO:0000313" key="3">
    <source>
        <dbReference type="Proteomes" id="UP000060630"/>
    </source>
</evidence>
<dbReference type="Pfam" id="PF10086">
    <property type="entry name" value="YhfC"/>
    <property type="match status" value="1"/>
</dbReference>
<dbReference type="Proteomes" id="UP000060630">
    <property type="component" value="Unassembled WGS sequence"/>
</dbReference>
<evidence type="ECO:0008006" key="4">
    <source>
        <dbReference type="Google" id="ProtNLM"/>
    </source>
</evidence>
<feature type="transmembrane region" description="Helical" evidence="1">
    <location>
        <begin position="124"/>
        <end position="146"/>
    </location>
</feature>
<reference evidence="2 3" key="1">
    <citation type="submission" date="2015-11" db="EMBL/GenBank/DDBJ databases">
        <title>Expanding the genomic diversity of Burkholderia species for the development of highly accurate diagnostics.</title>
        <authorList>
            <person name="Sahl J."/>
            <person name="Keim P."/>
            <person name="Wagner D."/>
        </authorList>
    </citation>
    <scope>NUCLEOTIDE SEQUENCE [LARGE SCALE GENOMIC DNA]</scope>
    <source>
        <strain evidence="2 3">MSMB2087WGS</strain>
    </source>
</reference>
<sequence length="264" mass="28641">MPVNPVASSLVLVTFVAGLVALIAPPVMAIAWRRRTHVPLRAFFCGMLIFFVFQPVLRMSWLIPLSQGLGRDPHWRVPFLVMAAFTAGLFEECGRWVAFRYLLRTQRNPKAAVMYGLGHGGLEAMLLVGVGFLALSVGYALAAHGLMTRAPLLALIDAQFGNMTLASPLLALAERASAMAVHVGLSLIVLRSFVGGGKRWLAVAIALHFVLDLLVVFLARYWNVDTVLIEGMLAVCAAIVLWFGVRCSRMPNGGAGSLKRDMAL</sequence>
<organism evidence="2 3">
    <name type="scientific">Burkholderia ubonensis</name>
    <dbReference type="NCBI Taxonomy" id="101571"/>
    <lineage>
        <taxon>Bacteria</taxon>
        <taxon>Pseudomonadati</taxon>
        <taxon>Pseudomonadota</taxon>
        <taxon>Betaproteobacteria</taxon>
        <taxon>Burkholderiales</taxon>
        <taxon>Burkholderiaceae</taxon>
        <taxon>Burkholderia</taxon>
        <taxon>Burkholderia cepacia complex</taxon>
    </lineage>
</organism>
<feature type="transmembrane region" description="Helical" evidence="1">
    <location>
        <begin position="6"/>
        <end position="31"/>
    </location>
</feature>
<feature type="transmembrane region" description="Helical" evidence="1">
    <location>
        <begin position="77"/>
        <end position="103"/>
    </location>
</feature>
<dbReference type="EMBL" id="LPHD01000013">
    <property type="protein sequence ID" value="KWA86131.1"/>
    <property type="molecule type" value="Genomic_DNA"/>
</dbReference>
<evidence type="ECO:0000256" key="1">
    <source>
        <dbReference type="SAM" id="Phobius"/>
    </source>
</evidence>
<keyword evidence="1" id="KW-0472">Membrane</keyword>
<dbReference type="AlphaFoldDB" id="A0A103PJV3"/>
<keyword evidence="1" id="KW-0812">Transmembrane</keyword>
<gene>
    <name evidence="2" type="ORF">WL29_12255</name>
</gene>
<evidence type="ECO:0000313" key="2">
    <source>
        <dbReference type="EMBL" id="KWA86131.1"/>
    </source>
</evidence>
<feature type="transmembrane region" description="Helical" evidence="1">
    <location>
        <begin position="200"/>
        <end position="221"/>
    </location>
</feature>
<accession>A0A103PJV3</accession>
<feature type="transmembrane region" description="Helical" evidence="1">
    <location>
        <begin position="166"/>
        <end position="188"/>
    </location>
</feature>
<feature type="transmembrane region" description="Helical" evidence="1">
    <location>
        <begin position="38"/>
        <end position="57"/>
    </location>
</feature>
<name>A0A103PJV3_9BURK</name>
<comment type="caution">
    <text evidence="2">The sequence shown here is derived from an EMBL/GenBank/DDBJ whole genome shotgun (WGS) entry which is preliminary data.</text>
</comment>
<protein>
    <recommendedName>
        <fullName evidence="4">YhfC family intramembrane metalloprotease</fullName>
    </recommendedName>
</protein>